<name>A0A8T1PI60_CARIL</name>
<proteinExistence type="predicted"/>
<keyword evidence="1" id="KW-0812">Transmembrane</keyword>
<reference evidence="2" key="1">
    <citation type="submission" date="2020-12" db="EMBL/GenBank/DDBJ databases">
        <title>WGS assembly of Carya illinoinensis cv. Pawnee.</title>
        <authorList>
            <person name="Platts A."/>
            <person name="Shu S."/>
            <person name="Wright S."/>
            <person name="Barry K."/>
            <person name="Edger P."/>
            <person name="Pires J.C."/>
            <person name="Schmutz J."/>
        </authorList>
    </citation>
    <scope>NUCLEOTIDE SEQUENCE</scope>
    <source>
        <tissue evidence="2">Leaf</tissue>
    </source>
</reference>
<sequence>MLQMEKRECVWSNGQSLVLLRHGMGSTQKLIYLIYCLKEDGIFLLCLLLEILS</sequence>
<evidence type="ECO:0000313" key="2">
    <source>
        <dbReference type="EMBL" id="KAG6641484.1"/>
    </source>
</evidence>
<accession>A0A8T1PI60</accession>
<dbReference type="Proteomes" id="UP000811609">
    <property type="component" value="Chromosome 9"/>
</dbReference>
<comment type="caution">
    <text evidence="2">The sequence shown here is derived from an EMBL/GenBank/DDBJ whole genome shotgun (WGS) entry which is preliminary data.</text>
</comment>
<keyword evidence="3" id="KW-1185">Reference proteome</keyword>
<dbReference type="AlphaFoldDB" id="A0A8T1PI60"/>
<evidence type="ECO:0000256" key="1">
    <source>
        <dbReference type="SAM" id="Phobius"/>
    </source>
</evidence>
<feature type="transmembrane region" description="Helical" evidence="1">
    <location>
        <begin position="30"/>
        <end position="52"/>
    </location>
</feature>
<evidence type="ECO:0000313" key="3">
    <source>
        <dbReference type="Proteomes" id="UP000811609"/>
    </source>
</evidence>
<protein>
    <submittedName>
        <fullName evidence="2">Uncharacterized protein</fullName>
    </submittedName>
</protein>
<dbReference type="EMBL" id="CM031817">
    <property type="protein sequence ID" value="KAG6641484.1"/>
    <property type="molecule type" value="Genomic_DNA"/>
</dbReference>
<organism evidence="2 3">
    <name type="scientific">Carya illinoinensis</name>
    <name type="common">Pecan</name>
    <dbReference type="NCBI Taxonomy" id="32201"/>
    <lineage>
        <taxon>Eukaryota</taxon>
        <taxon>Viridiplantae</taxon>
        <taxon>Streptophyta</taxon>
        <taxon>Embryophyta</taxon>
        <taxon>Tracheophyta</taxon>
        <taxon>Spermatophyta</taxon>
        <taxon>Magnoliopsida</taxon>
        <taxon>eudicotyledons</taxon>
        <taxon>Gunneridae</taxon>
        <taxon>Pentapetalae</taxon>
        <taxon>rosids</taxon>
        <taxon>fabids</taxon>
        <taxon>Fagales</taxon>
        <taxon>Juglandaceae</taxon>
        <taxon>Carya</taxon>
    </lineage>
</organism>
<gene>
    <name evidence="2" type="ORF">CIPAW_09G076600</name>
</gene>
<keyword evidence="1" id="KW-0472">Membrane</keyword>
<keyword evidence="1" id="KW-1133">Transmembrane helix</keyword>